<dbReference type="InterPro" id="IPR052380">
    <property type="entry name" value="Viral_DNA_packaging_terminase"/>
</dbReference>
<gene>
    <name evidence="3" type="ORF">LCGC14_1125890</name>
</gene>
<protein>
    <recommendedName>
        <fullName evidence="4">Phage terminase large subunit N-terminal domain-containing protein</fullName>
    </recommendedName>
</protein>
<dbReference type="InterPro" id="IPR035413">
    <property type="entry name" value="Terminase_L_C"/>
</dbReference>
<comment type="caution">
    <text evidence="3">The sequence shown here is derived from an EMBL/GenBank/DDBJ whole genome shotgun (WGS) entry which is preliminary data.</text>
</comment>
<evidence type="ECO:0000259" key="2">
    <source>
        <dbReference type="Pfam" id="PF17288"/>
    </source>
</evidence>
<evidence type="ECO:0000259" key="1">
    <source>
        <dbReference type="Pfam" id="PF04466"/>
    </source>
</evidence>
<organism evidence="3">
    <name type="scientific">marine sediment metagenome</name>
    <dbReference type="NCBI Taxonomy" id="412755"/>
    <lineage>
        <taxon>unclassified sequences</taxon>
        <taxon>metagenomes</taxon>
        <taxon>ecological metagenomes</taxon>
    </lineage>
</organism>
<dbReference type="InterPro" id="IPR027417">
    <property type="entry name" value="P-loop_NTPase"/>
</dbReference>
<evidence type="ECO:0008006" key="4">
    <source>
        <dbReference type="Google" id="ProtNLM"/>
    </source>
</evidence>
<dbReference type="Gene3D" id="3.40.50.300">
    <property type="entry name" value="P-loop containing nucleotide triphosphate hydrolases"/>
    <property type="match status" value="1"/>
</dbReference>
<evidence type="ECO:0000313" key="3">
    <source>
        <dbReference type="EMBL" id="KKN01617.1"/>
    </source>
</evidence>
<dbReference type="Pfam" id="PF04466">
    <property type="entry name" value="Terminase_3"/>
    <property type="match status" value="1"/>
</dbReference>
<reference evidence="3" key="1">
    <citation type="journal article" date="2015" name="Nature">
        <title>Complex archaea that bridge the gap between prokaryotes and eukaryotes.</title>
        <authorList>
            <person name="Spang A."/>
            <person name="Saw J.H."/>
            <person name="Jorgensen S.L."/>
            <person name="Zaremba-Niedzwiedzka K."/>
            <person name="Martijn J."/>
            <person name="Lind A.E."/>
            <person name="van Eijk R."/>
            <person name="Schleper C."/>
            <person name="Guy L."/>
            <person name="Ettema T.J."/>
        </authorList>
    </citation>
    <scope>NUCLEOTIDE SEQUENCE</scope>
</reference>
<sequence length="404" mass="47111">MDPTNVNISRKVFNPKFLPLLDNDDAVNIFYGGASSGKSHFLAQRVIYRMLKDIDRNTMVVRKVARTNRGSTFAEIKKVINTWEMNSLFKINKSEMTITRKGGGQIRFEGLDDVQKLKSVTFERGVLNDIWFEEATEGSQDDVIELELRLRGLSKVPFQLTMSFNPISALHWIKKVYFDAQHDNVTIHHSTYLDNRFLGEREKKTLQNLKASHLVKYDIYALGKWGVLGGLIYTNYKVHKFEDDFDRHYNGLDWGYKNPAAFLKMGFRDQEIYIIDEFYMSGVDNPGLMRAGKRVWDKQRDRITADSAEPRSIKEWQTAGWMIEGARKGKDSVRNGIGWIRSHPMHIHPRCQNFINEIQGYVYRKDKDGNETEEPLDFRNHLMDAKRYGFEELMDLKEFRVLAV</sequence>
<feature type="domain" description="Phage terminase large subunit N-terminal" evidence="1">
    <location>
        <begin position="27"/>
        <end position="224"/>
    </location>
</feature>
<dbReference type="Pfam" id="PF17288">
    <property type="entry name" value="Terminase_3C"/>
    <property type="match status" value="1"/>
</dbReference>
<proteinExistence type="predicted"/>
<dbReference type="EMBL" id="LAZR01005240">
    <property type="protein sequence ID" value="KKN01617.1"/>
    <property type="molecule type" value="Genomic_DNA"/>
</dbReference>
<dbReference type="Gene3D" id="3.30.420.280">
    <property type="match status" value="1"/>
</dbReference>
<dbReference type="NCBIfam" id="TIGR01547">
    <property type="entry name" value="phage_term_2"/>
    <property type="match status" value="1"/>
</dbReference>
<dbReference type="InterPro" id="IPR035412">
    <property type="entry name" value="Terminase_L_N"/>
</dbReference>
<feature type="domain" description="Phage terminase large subunit C-terminal" evidence="2">
    <location>
        <begin position="260"/>
        <end position="391"/>
    </location>
</feature>
<accession>A0A0F9MQI3</accession>
<dbReference type="InterPro" id="IPR006437">
    <property type="entry name" value="Phage_terminase_lsu"/>
</dbReference>
<dbReference type="PANTHER" id="PTHR39184">
    <property type="match status" value="1"/>
</dbReference>
<dbReference type="PANTHER" id="PTHR39184:SF1">
    <property type="entry name" value="PBSX PHAGE TERMINASE LARGE SUBUNIT"/>
    <property type="match status" value="1"/>
</dbReference>
<name>A0A0F9MQI3_9ZZZZ</name>
<dbReference type="AlphaFoldDB" id="A0A0F9MQI3"/>